<feature type="binding site" evidence="12">
    <location>
        <position position="625"/>
    </location>
    <ligand>
        <name>Zn(2+)</name>
        <dbReference type="ChEBI" id="CHEBI:29105"/>
        <label>2</label>
    </ligand>
</feature>
<keyword evidence="8 12" id="KW-0694">RNA-binding</keyword>
<dbReference type="GO" id="GO:0004521">
    <property type="term" value="F:RNA endonuclease activity"/>
    <property type="evidence" value="ECO:0007669"/>
    <property type="project" value="UniProtKB-UniRule"/>
</dbReference>
<comment type="cofactor">
    <cofactor evidence="12">
        <name>Zn(2+)</name>
        <dbReference type="ChEBI" id="CHEBI:29105"/>
    </cofactor>
    <text evidence="12">Binds 2 Zn(2+) ions, which are required for nuclease activity.</text>
</comment>
<feature type="binding site" evidence="12">
    <location>
        <position position="271"/>
    </location>
    <ligand>
        <name>Zn(2+)</name>
        <dbReference type="ChEBI" id="CHEBI:29105"/>
        <label>2</label>
    </ligand>
</feature>
<dbReference type="Gene3D" id="3.40.50.10890">
    <property type="match status" value="1"/>
</dbReference>
<dbReference type="InterPro" id="IPR019975">
    <property type="entry name" value="aCPSF1"/>
</dbReference>
<dbReference type="Pfam" id="PF00753">
    <property type="entry name" value="Lactamase_B"/>
    <property type="match status" value="1"/>
</dbReference>
<dbReference type="InterPro" id="IPR001279">
    <property type="entry name" value="Metallo-B-lactamas"/>
</dbReference>
<dbReference type="GO" id="GO:0006353">
    <property type="term" value="P:DNA-templated transcription termination"/>
    <property type="evidence" value="ECO:0007669"/>
    <property type="project" value="UniProtKB-UniRule"/>
</dbReference>
<feature type="binding site" evidence="12">
    <location>
        <position position="353"/>
    </location>
    <ligand>
        <name>Zn(2+)</name>
        <dbReference type="ChEBI" id="CHEBI:29105"/>
        <label>1</label>
    </ligand>
</feature>
<dbReference type="GO" id="GO:0003677">
    <property type="term" value="F:DNA binding"/>
    <property type="evidence" value="ECO:0007669"/>
    <property type="project" value="UniProtKB-KW"/>
</dbReference>
<dbReference type="InterPro" id="IPR022712">
    <property type="entry name" value="Beta_Casp"/>
</dbReference>
<evidence type="ECO:0000256" key="7">
    <source>
        <dbReference type="ARBA" id="ARBA00022839"/>
    </source>
</evidence>
<dbReference type="CDD" id="cd16295">
    <property type="entry name" value="TTHA0252-CPSF-like_MBL-fold"/>
    <property type="match status" value="1"/>
</dbReference>
<protein>
    <recommendedName>
        <fullName evidence="12">Transcription termination factor FttA</fullName>
        <ecNumber evidence="12">3.1.-.-</ecNumber>
    </recommendedName>
</protein>
<dbReference type="InterPro" id="IPR033769">
    <property type="entry name" value="TffA_KH"/>
</dbReference>
<keyword evidence="11" id="KW-0804">Transcription</keyword>
<evidence type="ECO:0000256" key="13">
    <source>
        <dbReference type="SAM" id="MobiDB-lite"/>
    </source>
</evidence>
<feature type="region of interest" description="Disordered" evidence="13">
    <location>
        <begin position="1"/>
        <end position="22"/>
    </location>
</feature>
<feature type="region of interest" description="Metallo-beta-lactamase C-terminus" evidence="12">
    <location>
        <begin position="600"/>
        <end position="658"/>
    </location>
</feature>
<dbReference type="Pfam" id="PF17214">
    <property type="entry name" value="KH_TffA"/>
    <property type="match status" value="1"/>
</dbReference>
<feature type="region of interest" description="KHb" evidence="12">
    <location>
        <begin position="97"/>
        <end position="164"/>
    </location>
</feature>
<dbReference type="PANTHER" id="PTHR11203">
    <property type="entry name" value="CLEAVAGE AND POLYADENYLATION SPECIFICITY FACTOR FAMILY MEMBER"/>
    <property type="match status" value="1"/>
</dbReference>
<dbReference type="SMART" id="SM00849">
    <property type="entry name" value="Lactamase_B"/>
    <property type="match status" value="1"/>
</dbReference>
<keyword evidence="3 12" id="KW-0479">Metal-binding</keyword>
<evidence type="ECO:0000256" key="2">
    <source>
        <dbReference type="ARBA" id="ARBA00022722"/>
    </source>
</evidence>
<comment type="caution">
    <text evidence="16">The sequence shown here is derived from an EMBL/GenBank/DDBJ whole genome shotgun (WGS) entry which is preliminary data.</text>
</comment>
<dbReference type="EC" id="3.1.-.-" evidence="12"/>
<keyword evidence="7 12" id="KW-0269">Exonuclease</keyword>
<evidence type="ECO:0000256" key="9">
    <source>
        <dbReference type="ARBA" id="ARBA00023015"/>
    </source>
</evidence>
<keyword evidence="1 12" id="KW-0806">Transcription termination</keyword>
<dbReference type="EMBL" id="VGJJ01000015">
    <property type="protein sequence ID" value="MBM3282204.1"/>
    <property type="molecule type" value="Genomic_DNA"/>
</dbReference>
<dbReference type="Gene3D" id="3.60.15.10">
    <property type="entry name" value="Ribonuclease Z/Hydroxyacylglutathione hydrolase-like"/>
    <property type="match status" value="1"/>
</dbReference>
<comment type="function">
    <text evidence="12">Terminates transcription on the whole genome. Termination is linked to FttA-mediated RNA cleavage and does not require NTP hydrolysis. Cleaves endonucleolytically at the RNA exit channel of RNA polymerase (RNAP); the 5'-3' exonuclease activity of this protein degrades the nascent RNA released from RNAP.</text>
</comment>
<comment type="caution">
    <text evidence="12">Lacks conserved residue(s) required for the propagation of feature annotation.</text>
</comment>
<dbReference type="Pfam" id="PF10996">
    <property type="entry name" value="Beta-Casp"/>
    <property type="match status" value="1"/>
</dbReference>
<sequence>MKHMRKKTDTQQTDENGNTIPTVEKKKYQTINEIEKKVWESLPKTCQVTSVDFEGPEIILYTKNPKAFFAGTDNYVGKIAFELKKKISVRADKSLLQDPSNAKRIIEGLIPTEAGVKNITFVDPFCQVVIEADKPGLVIGKGGETSKAIIIQTGWTPKIVRAPTTDSEFMQGIRYHLNKHASERKKFLQETAKKIYREASSRHDWVRLTGLGAFREIGRSCMLVDTPISKVLMDCGINPGNKEEPYPYLDALNFPLSELDALVISHAHMDHQGFAPYLYRMGYRGPLYCTEPTRDIMGLLQFDYVDVAVKQGVEPPYTEKDVKELLKHVIVRDYRETTDITPDMRITFFNASHILGSASVHMHIGDGSHNLVYSGDMKYGFTRLFDPMDVHYPRVETLIMESTYGGEKDIQPARENEDRKLLQIITETLAKGGNVLIPVFAVGRGQEVTLVIEDFYRRGLLPKAKVFVDGLTREASAIHTAYPEYLKQNIQRRIFSNDSPFTSPLFHMATAQERDQILSEGNAIILASSGMLNGGASLAYFYKMAENEKNALVFTGYQGDATLGRKLQAGIRTIPIADEKGKTKELNVNMRIESLEGYSGHSDRMQLENYIRSINPKPKRIVVDHGNRVKTVALAKFITQRYGVSSMAIRNLDTLRLR</sequence>
<dbReference type="InterPro" id="IPR015946">
    <property type="entry name" value="KH_dom-like_a/b"/>
</dbReference>
<keyword evidence="5 12" id="KW-0378">Hydrolase</keyword>
<evidence type="ECO:0000256" key="3">
    <source>
        <dbReference type="ARBA" id="ARBA00022723"/>
    </source>
</evidence>
<dbReference type="CDD" id="cd22532">
    <property type="entry name" value="KH-II_CPSF_arch_rpt1"/>
    <property type="match status" value="1"/>
</dbReference>
<feature type="compositionally biased region" description="Polar residues" evidence="13">
    <location>
        <begin position="10"/>
        <end position="21"/>
    </location>
</feature>
<reference evidence="16" key="1">
    <citation type="submission" date="2019-03" db="EMBL/GenBank/DDBJ databases">
        <title>Lake Tanganyika Metagenome-Assembled Genomes (MAGs).</title>
        <authorList>
            <person name="Tran P."/>
        </authorList>
    </citation>
    <scope>NUCLEOTIDE SEQUENCE</scope>
    <source>
        <strain evidence="16">M_DeepCast_50m_m2_156</strain>
    </source>
</reference>
<dbReference type="GO" id="GO:0003723">
    <property type="term" value="F:RNA binding"/>
    <property type="evidence" value="ECO:0007669"/>
    <property type="project" value="UniProtKB-UniRule"/>
</dbReference>
<dbReference type="InterPro" id="IPR011108">
    <property type="entry name" value="RMMBL"/>
</dbReference>
<dbReference type="PANTHER" id="PTHR11203:SF51">
    <property type="entry name" value="CLEAVAGE AND POLYADENYLATION SPECIFICITY FACTOR"/>
    <property type="match status" value="1"/>
</dbReference>
<evidence type="ECO:0000259" key="15">
    <source>
        <dbReference type="SMART" id="SM01027"/>
    </source>
</evidence>
<name>A0A8T4C7N3_9ARCH</name>
<dbReference type="GO" id="GO:0004532">
    <property type="term" value="F:RNA exonuclease activity"/>
    <property type="evidence" value="ECO:0007669"/>
    <property type="project" value="UniProtKB-UniRule"/>
</dbReference>
<feature type="binding site" evidence="12">
    <location>
        <position position="270"/>
    </location>
    <ligand>
        <name>Zn(2+)</name>
        <dbReference type="ChEBI" id="CHEBI:29105"/>
        <label>2</label>
    </ligand>
</feature>
<evidence type="ECO:0000256" key="12">
    <source>
        <dbReference type="HAMAP-Rule" id="MF_00870"/>
    </source>
</evidence>
<evidence type="ECO:0000259" key="14">
    <source>
        <dbReference type="SMART" id="SM00849"/>
    </source>
</evidence>
<evidence type="ECO:0000256" key="1">
    <source>
        <dbReference type="ARBA" id="ARBA00022472"/>
    </source>
</evidence>
<evidence type="ECO:0000256" key="11">
    <source>
        <dbReference type="ARBA" id="ARBA00023163"/>
    </source>
</evidence>
<feature type="binding site" evidence="12">
    <location>
        <position position="268"/>
    </location>
    <ligand>
        <name>Zn(2+)</name>
        <dbReference type="ChEBI" id="CHEBI:29105"/>
        <label>1</label>
    </ligand>
</feature>
<dbReference type="GO" id="GO:0008270">
    <property type="term" value="F:zinc ion binding"/>
    <property type="evidence" value="ECO:0007669"/>
    <property type="project" value="UniProtKB-UniRule"/>
</dbReference>
<evidence type="ECO:0000256" key="5">
    <source>
        <dbReference type="ARBA" id="ARBA00022801"/>
    </source>
</evidence>
<dbReference type="Pfam" id="PF07521">
    <property type="entry name" value="RMMBL"/>
    <property type="match status" value="1"/>
</dbReference>
<feature type="binding site" evidence="12">
    <location>
        <position position="376"/>
    </location>
    <ligand>
        <name>Zn(2+)</name>
        <dbReference type="ChEBI" id="CHEBI:29105"/>
        <label>1</label>
    </ligand>
</feature>
<comment type="similarity">
    <text evidence="12">Belongs to the metallo-beta-lactamase superfamily. RNA-metabolizing metallo-beta-lactamase-like family. FttA subfamily.</text>
</comment>
<evidence type="ECO:0000256" key="10">
    <source>
        <dbReference type="ARBA" id="ARBA00023125"/>
    </source>
</evidence>
<evidence type="ECO:0000313" key="16">
    <source>
        <dbReference type="EMBL" id="MBM3282204.1"/>
    </source>
</evidence>
<keyword evidence="6 12" id="KW-0862">Zinc</keyword>
<dbReference type="SUPFAM" id="SSF56281">
    <property type="entry name" value="Metallo-hydrolase/oxidoreductase"/>
    <property type="match status" value="1"/>
</dbReference>
<proteinExistence type="inferred from homology"/>
<dbReference type="SUPFAM" id="SSF54814">
    <property type="entry name" value="Prokaryotic type KH domain (KH-domain type II)"/>
    <property type="match status" value="1"/>
</dbReference>
<evidence type="ECO:0000256" key="6">
    <source>
        <dbReference type="ARBA" id="ARBA00022833"/>
    </source>
</evidence>
<keyword evidence="9 12" id="KW-0805">Transcription regulation</keyword>
<organism evidence="16 17">
    <name type="scientific">Candidatus Iainarchaeum sp</name>
    <dbReference type="NCBI Taxonomy" id="3101447"/>
    <lineage>
        <taxon>Archaea</taxon>
        <taxon>Candidatus Iainarchaeota</taxon>
        <taxon>Candidatus Iainarchaeia</taxon>
        <taxon>Candidatus Iainarchaeales</taxon>
        <taxon>Candidatus Iainarchaeaceae</taxon>
        <taxon>Candidatus Iainarchaeum</taxon>
    </lineage>
</organism>
<dbReference type="NCBIfam" id="TIGR03675">
    <property type="entry name" value="arCOG00543"/>
    <property type="match status" value="1"/>
</dbReference>
<gene>
    <name evidence="12" type="primary">fttA</name>
    <name evidence="16" type="ORF">FJY86_02590</name>
</gene>
<dbReference type="Gene3D" id="3.30.300.20">
    <property type="match status" value="1"/>
</dbReference>
<keyword evidence="4 12" id="KW-0255">Endonuclease</keyword>
<dbReference type="HAMAP" id="MF_00870">
    <property type="entry name" value="FttA"/>
    <property type="match status" value="1"/>
</dbReference>
<keyword evidence="10 12" id="KW-0238">DNA-binding</keyword>
<dbReference type="InterPro" id="IPR036866">
    <property type="entry name" value="RibonucZ/Hydroxyglut_hydro"/>
</dbReference>
<comment type="subunit">
    <text evidence="12">Homodimer. Interacts with RNA polymerase (RNAP), interacts with the Spt4-Spt5 complex.</text>
</comment>
<dbReference type="Gene3D" id="3.30.300.230">
    <property type="match status" value="1"/>
</dbReference>
<dbReference type="Proteomes" id="UP000774699">
    <property type="component" value="Unassembled WGS sequence"/>
</dbReference>
<dbReference type="InterPro" id="IPR050698">
    <property type="entry name" value="MBL"/>
</dbReference>
<evidence type="ECO:0000256" key="8">
    <source>
        <dbReference type="ARBA" id="ARBA00022884"/>
    </source>
</evidence>
<accession>A0A8T4C7N3</accession>
<feature type="binding site" evidence="12">
    <location>
        <position position="376"/>
    </location>
    <ligand>
        <name>Zn(2+)</name>
        <dbReference type="ChEBI" id="CHEBI:29105"/>
        <label>2</label>
    </ligand>
</feature>
<feature type="domain" description="Metallo-beta-lactamase" evidence="14">
    <location>
        <begin position="218"/>
        <end position="414"/>
    </location>
</feature>
<feature type="binding site" evidence="12">
    <location>
        <position position="266"/>
    </location>
    <ligand>
        <name>Zn(2+)</name>
        <dbReference type="ChEBI" id="CHEBI:29105"/>
        <label>1</label>
    </ligand>
</feature>
<dbReference type="InterPro" id="IPR009019">
    <property type="entry name" value="KH_sf_prok-type"/>
</dbReference>
<dbReference type="SMART" id="SM01027">
    <property type="entry name" value="Beta-Casp"/>
    <property type="match status" value="1"/>
</dbReference>
<dbReference type="AlphaFoldDB" id="A0A8T4C7N3"/>
<evidence type="ECO:0000256" key="4">
    <source>
        <dbReference type="ARBA" id="ARBA00022759"/>
    </source>
</evidence>
<evidence type="ECO:0000313" key="17">
    <source>
        <dbReference type="Proteomes" id="UP000774699"/>
    </source>
</evidence>
<keyword evidence="2 12" id="KW-0540">Nuclease</keyword>
<feature type="domain" description="Beta-Casp" evidence="15">
    <location>
        <begin position="445"/>
        <end position="567"/>
    </location>
</feature>